<reference evidence="2 3" key="1">
    <citation type="journal article" date="2024" name="J Genomics">
        <title>Draft genome sequencing and assembly of Favolaschia claudopus CIRM-BRFM 2984 isolated from oak limbs.</title>
        <authorList>
            <person name="Navarro D."/>
            <person name="Drula E."/>
            <person name="Chaduli D."/>
            <person name="Cazenave R."/>
            <person name="Ahrendt S."/>
            <person name="Wang J."/>
            <person name="Lipzen A."/>
            <person name="Daum C."/>
            <person name="Barry K."/>
            <person name="Grigoriev I.V."/>
            <person name="Favel A."/>
            <person name="Rosso M.N."/>
            <person name="Martin F."/>
        </authorList>
    </citation>
    <scope>NUCLEOTIDE SEQUENCE [LARGE SCALE GENOMIC DNA]</scope>
    <source>
        <strain evidence="2 3">CIRM-BRFM 2984</strain>
    </source>
</reference>
<comment type="caution">
    <text evidence="2">The sequence shown here is derived from an EMBL/GenBank/DDBJ whole genome shotgun (WGS) entry which is preliminary data.</text>
</comment>
<sequence length="182" mass="21286">MLNMHHMLTNLQPNIPPACESSQTSKLEINSVPRKSVSFHAKRKDKYHCFTNFSPHRILYNGKEYPTSEHLYQAFKYMDYRPDIAEAIRTVSKSRDMAFKYSMARIEHQDPNWERLCLAKMEIAAWHKFSQHPDIKRILLDTGDAELVNTSKDEFWGMGKNKKGRNELGKTLERVRASLRTA</sequence>
<dbReference type="Pfam" id="PF08719">
    <property type="entry name" value="NADAR"/>
    <property type="match status" value="1"/>
</dbReference>
<keyword evidence="3" id="KW-1185">Reference proteome</keyword>
<proteinExistence type="predicted"/>
<feature type="domain" description="NADAR" evidence="1">
    <location>
        <begin position="39"/>
        <end position="180"/>
    </location>
</feature>
<dbReference type="InterPro" id="IPR012816">
    <property type="entry name" value="NADAR"/>
</dbReference>
<accession>A0AAW0AF07</accession>
<dbReference type="CDD" id="cd15457">
    <property type="entry name" value="NADAR"/>
    <property type="match status" value="1"/>
</dbReference>
<dbReference type="NCBIfam" id="TIGR02464">
    <property type="entry name" value="ribofla_fusion"/>
    <property type="match status" value="1"/>
</dbReference>
<name>A0AAW0AF07_9AGAR</name>
<dbReference type="Gene3D" id="1.10.357.40">
    <property type="entry name" value="YbiA-like"/>
    <property type="match status" value="1"/>
</dbReference>
<evidence type="ECO:0000313" key="2">
    <source>
        <dbReference type="EMBL" id="KAK7007640.1"/>
    </source>
</evidence>
<evidence type="ECO:0000313" key="3">
    <source>
        <dbReference type="Proteomes" id="UP001362999"/>
    </source>
</evidence>
<dbReference type="InterPro" id="IPR037238">
    <property type="entry name" value="YbiA-like_sf"/>
</dbReference>
<dbReference type="SUPFAM" id="SSF143990">
    <property type="entry name" value="YbiA-like"/>
    <property type="match status" value="1"/>
</dbReference>
<dbReference type="EMBL" id="JAWWNJ010000070">
    <property type="protein sequence ID" value="KAK7007640.1"/>
    <property type="molecule type" value="Genomic_DNA"/>
</dbReference>
<gene>
    <name evidence="2" type="ORF">R3P38DRAFT_3028472</name>
</gene>
<protein>
    <recommendedName>
        <fullName evidence="1">NADAR domain-containing protein</fullName>
    </recommendedName>
</protein>
<organism evidence="2 3">
    <name type="scientific">Favolaschia claudopus</name>
    <dbReference type="NCBI Taxonomy" id="2862362"/>
    <lineage>
        <taxon>Eukaryota</taxon>
        <taxon>Fungi</taxon>
        <taxon>Dikarya</taxon>
        <taxon>Basidiomycota</taxon>
        <taxon>Agaricomycotina</taxon>
        <taxon>Agaricomycetes</taxon>
        <taxon>Agaricomycetidae</taxon>
        <taxon>Agaricales</taxon>
        <taxon>Marasmiineae</taxon>
        <taxon>Mycenaceae</taxon>
        <taxon>Favolaschia</taxon>
    </lineage>
</organism>
<dbReference type="Proteomes" id="UP001362999">
    <property type="component" value="Unassembled WGS sequence"/>
</dbReference>
<evidence type="ECO:0000259" key="1">
    <source>
        <dbReference type="Pfam" id="PF08719"/>
    </source>
</evidence>
<dbReference type="AlphaFoldDB" id="A0AAW0AF07"/>